<comment type="caution">
    <text evidence="1">The sequence shown here is derived from an EMBL/GenBank/DDBJ whole genome shotgun (WGS) entry which is preliminary data.</text>
</comment>
<accession>A0ABQ9IJU5</accession>
<dbReference type="EMBL" id="JARBHB010000001">
    <property type="protein sequence ID" value="KAJ8896906.1"/>
    <property type="molecule type" value="Genomic_DNA"/>
</dbReference>
<keyword evidence="2" id="KW-1185">Reference proteome</keyword>
<protein>
    <submittedName>
        <fullName evidence="1">Uncharacterized protein</fullName>
    </submittedName>
</protein>
<proteinExistence type="predicted"/>
<organism evidence="1 2">
    <name type="scientific">Dryococelus australis</name>
    <dbReference type="NCBI Taxonomy" id="614101"/>
    <lineage>
        <taxon>Eukaryota</taxon>
        <taxon>Metazoa</taxon>
        <taxon>Ecdysozoa</taxon>
        <taxon>Arthropoda</taxon>
        <taxon>Hexapoda</taxon>
        <taxon>Insecta</taxon>
        <taxon>Pterygota</taxon>
        <taxon>Neoptera</taxon>
        <taxon>Polyneoptera</taxon>
        <taxon>Phasmatodea</taxon>
        <taxon>Verophasmatodea</taxon>
        <taxon>Anareolatae</taxon>
        <taxon>Phasmatidae</taxon>
        <taxon>Eurycanthinae</taxon>
        <taxon>Dryococelus</taxon>
    </lineage>
</organism>
<gene>
    <name evidence="1" type="ORF">PR048_002252</name>
</gene>
<sequence>MGMKTLIPLKAPNRSGEEHLKHKWMLILMKICWPLLSRRTILPMKRTIPS</sequence>
<evidence type="ECO:0000313" key="1">
    <source>
        <dbReference type="EMBL" id="KAJ8896906.1"/>
    </source>
</evidence>
<reference evidence="1 2" key="1">
    <citation type="submission" date="2023-02" db="EMBL/GenBank/DDBJ databases">
        <title>LHISI_Scaffold_Assembly.</title>
        <authorList>
            <person name="Stuart O.P."/>
            <person name="Cleave R."/>
            <person name="Magrath M.J.L."/>
            <person name="Mikheyev A.S."/>
        </authorList>
    </citation>
    <scope>NUCLEOTIDE SEQUENCE [LARGE SCALE GENOMIC DNA]</scope>
    <source>
        <strain evidence="1">Daus_M_001</strain>
        <tissue evidence="1">Leg muscle</tissue>
    </source>
</reference>
<dbReference type="Proteomes" id="UP001159363">
    <property type="component" value="Chromosome 1"/>
</dbReference>
<evidence type="ECO:0000313" key="2">
    <source>
        <dbReference type="Proteomes" id="UP001159363"/>
    </source>
</evidence>
<name>A0ABQ9IJU5_9NEOP</name>